<evidence type="ECO:0000256" key="6">
    <source>
        <dbReference type="RuleBase" id="RU000682"/>
    </source>
</evidence>
<dbReference type="Pfam" id="PF00046">
    <property type="entry name" value="Homeodomain"/>
    <property type="match status" value="1"/>
</dbReference>
<organism evidence="8 9">
    <name type="scientific">Ditylenchus destructor</name>
    <dbReference type="NCBI Taxonomy" id="166010"/>
    <lineage>
        <taxon>Eukaryota</taxon>
        <taxon>Metazoa</taxon>
        <taxon>Ecdysozoa</taxon>
        <taxon>Nematoda</taxon>
        <taxon>Chromadorea</taxon>
        <taxon>Rhabditida</taxon>
        <taxon>Tylenchina</taxon>
        <taxon>Tylenchomorpha</taxon>
        <taxon>Sphaerularioidea</taxon>
        <taxon>Anguinidae</taxon>
        <taxon>Anguininae</taxon>
        <taxon>Ditylenchus</taxon>
    </lineage>
</organism>
<dbReference type="AlphaFoldDB" id="A0AAD4MW32"/>
<dbReference type="CDD" id="cd00086">
    <property type="entry name" value="homeodomain"/>
    <property type="match status" value="1"/>
</dbReference>
<evidence type="ECO:0000259" key="7">
    <source>
        <dbReference type="PROSITE" id="PS50071"/>
    </source>
</evidence>
<dbReference type="Gene3D" id="1.10.10.60">
    <property type="entry name" value="Homeodomain-like"/>
    <property type="match status" value="1"/>
</dbReference>
<keyword evidence="3 5" id="KW-0371">Homeobox</keyword>
<keyword evidence="2 5" id="KW-0238">DNA-binding</keyword>
<accession>A0AAD4MW32</accession>
<reference evidence="8" key="1">
    <citation type="submission" date="2022-01" db="EMBL/GenBank/DDBJ databases">
        <title>Genome Sequence Resource for Two Populations of Ditylenchus destructor, the Migratory Endoparasitic Phytonematode.</title>
        <authorList>
            <person name="Zhang H."/>
            <person name="Lin R."/>
            <person name="Xie B."/>
        </authorList>
    </citation>
    <scope>NUCLEOTIDE SEQUENCE</scope>
    <source>
        <strain evidence="8">BazhouSP</strain>
    </source>
</reference>
<keyword evidence="4 5" id="KW-0539">Nucleus</keyword>
<evidence type="ECO:0000313" key="9">
    <source>
        <dbReference type="Proteomes" id="UP001201812"/>
    </source>
</evidence>
<dbReference type="PANTHER" id="PTHR24339:SF69">
    <property type="entry name" value="HOMEOBOX PROTEIN CEH-5"/>
    <property type="match status" value="1"/>
</dbReference>
<evidence type="ECO:0000256" key="1">
    <source>
        <dbReference type="ARBA" id="ARBA00004123"/>
    </source>
</evidence>
<feature type="DNA-binding region" description="Homeobox" evidence="5">
    <location>
        <begin position="174"/>
        <end position="187"/>
    </location>
</feature>
<dbReference type="PROSITE" id="PS50071">
    <property type="entry name" value="HOMEOBOX_2"/>
    <property type="match status" value="2"/>
</dbReference>
<feature type="DNA-binding region" description="Homeobox" evidence="5">
    <location>
        <begin position="35"/>
        <end position="80"/>
    </location>
</feature>
<dbReference type="GO" id="GO:0005634">
    <property type="term" value="C:nucleus"/>
    <property type="evidence" value="ECO:0007669"/>
    <property type="project" value="UniProtKB-SubCell"/>
</dbReference>
<evidence type="ECO:0000313" key="8">
    <source>
        <dbReference type="EMBL" id="KAI1703526.1"/>
    </source>
</evidence>
<dbReference type="GO" id="GO:0000981">
    <property type="term" value="F:DNA-binding transcription factor activity, RNA polymerase II-specific"/>
    <property type="evidence" value="ECO:0007669"/>
    <property type="project" value="TreeGrafter"/>
</dbReference>
<comment type="subcellular location">
    <subcellularLocation>
        <location evidence="1 5 6">Nucleus</location>
    </subcellularLocation>
</comment>
<dbReference type="GO" id="GO:0030182">
    <property type="term" value="P:neuron differentiation"/>
    <property type="evidence" value="ECO:0007669"/>
    <property type="project" value="TreeGrafter"/>
</dbReference>
<sequence length="266" mass="31084">MNSTLPDGVQVMRITAPDGSVKELFFPKALDLSRPKRPRTTFSSEQLDRMEKEFLQNPYLVGKERRKLAADLGLSETQMFHQNFLTVLIHRVPLRFDVNRSLLIIVLDIKCDFDVDHLHPVRADEWYRSHRWQTQLSRVMSHQNPEIQDFPTVLTYLTELRFLLRDEGPIWVKVWFQNRRTKKKSNQHPMLSVASEEETVKKSFLTHSKTSANIFGSSPATLSLLPFPMSNTLYSPLPLNLPTLAENHMDWFKSWSTYQSMIHCNK</sequence>
<proteinExistence type="predicted"/>
<gene>
    <name evidence="8" type="ORF">DdX_14859</name>
</gene>
<dbReference type="InterPro" id="IPR001356">
    <property type="entry name" value="HD"/>
</dbReference>
<dbReference type="InterPro" id="IPR050877">
    <property type="entry name" value="EMX-VAX-Noto_Homeobox_TFs"/>
</dbReference>
<protein>
    <submittedName>
        <fullName evidence="8">Homeobox domain-containing protein</fullName>
    </submittedName>
</protein>
<dbReference type="GO" id="GO:0000978">
    <property type="term" value="F:RNA polymerase II cis-regulatory region sequence-specific DNA binding"/>
    <property type="evidence" value="ECO:0007669"/>
    <property type="project" value="TreeGrafter"/>
</dbReference>
<dbReference type="GO" id="GO:0007420">
    <property type="term" value="P:brain development"/>
    <property type="evidence" value="ECO:0007669"/>
    <property type="project" value="TreeGrafter"/>
</dbReference>
<evidence type="ECO:0000256" key="5">
    <source>
        <dbReference type="PROSITE-ProRule" id="PRU00108"/>
    </source>
</evidence>
<evidence type="ECO:0000256" key="3">
    <source>
        <dbReference type="ARBA" id="ARBA00023155"/>
    </source>
</evidence>
<evidence type="ECO:0000256" key="4">
    <source>
        <dbReference type="ARBA" id="ARBA00023242"/>
    </source>
</evidence>
<feature type="domain" description="Homeobox" evidence="7">
    <location>
        <begin position="172"/>
        <end position="186"/>
    </location>
</feature>
<feature type="domain" description="Homeobox" evidence="7">
    <location>
        <begin position="33"/>
        <end position="79"/>
    </location>
</feature>
<dbReference type="PANTHER" id="PTHR24339">
    <property type="entry name" value="HOMEOBOX PROTEIN EMX-RELATED"/>
    <property type="match status" value="1"/>
</dbReference>
<dbReference type="Proteomes" id="UP001201812">
    <property type="component" value="Unassembled WGS sequence"/>
</dbReference>
<name>A0AAD4MW32_9BILA</name>
<evidence type="ECO:0000256" key="2">
    <source>
        <dbReference type="ARBA" id="ARBA00023125"/>
    </source>
</evidence>
<dbReference type="InterPro" id="IPR009057">
    <property type="entry name" value="Homeodomain-like_sf"/>
</dbReference>
<dbReference type="EMBL" id="JAKKPZ010000081">
    <property type="protein sequence ID" value="KAI1703526.1"/>
    <property type="molecule type" value="Genomic_DNA"/>
</dbReference>
<comment type="caution">
    <text evidence="8">The sequence shown here is derived from an EMBL/GenBank/DDBJ whole genome shotgun (WGS) entry which is preliminary data.</text>
</comment>
<dbReference type="SUPFAM" id="SSF46689">
    <property type="entry name" value="Homeodomain-like"/>
    <property type="match status" value="1"/>
</dbReference>
<dbReference type="SMART" id="SM00389">
    <property type="entry name" value="HOX"/>
    <property type="match status" value="1"/>
</dbReference>
<keyword evidence="9" id="KW-1185">Reference proteome</keyword>